<protein>
    <submittedName>
        <fullName evidence="4">Caspase family protein</fullName>
    </submittedName>
</protein>
<dbReference type="Pfam" id="PF00656">
    <property type="entry name" value="Peptidase_C14"/>
    <property type="match status" value="1"/>
</dbReference>
<dbReference type="RefSeq" id="WP_084670239.1">
    <property type="nucleotide sequence ID" value="NZ_CP140152.1"/>
</dbReference>
<dbReference type="InterPro" id="IPR029030">
    <property type="entry name" value="Caspase-like_dom_sf"/>
</dbReference>
<dbReference type="Gene3D" id="3.40.50.1460">
    <property type="match status" value="1"/>
</dbReference>
<dbReference type="Pfam" id="PF08238">
    <property type="entry name" value="Sel1"/>
    <property type="match status" value="2"/>
</dbReference>
<dbReference type="InterPro" id="IPR006597">
    <property type="entry name" value="Sel1-like"/>
</dbReference>
<dbReference type="PROSITE" id="PS50208">
    <property type="entry name" value="CASPASE_P20"/>
    <property type="match status" value="1"/>
</dbReference>
<dbReference type="GeneID" id="43166834"/>
<dbReference type="Gene3D" id="1.25.40.10">
    <property type="entry name" value="Tetratricopeptide repeat domain"/>
    <property type="match status" value="1"/>
</dbReference>
<dbReference type="PANTHER" id="PTHR22576:SF37">
    <property type="entry name" value="MUCOSA-ASSOCIATED LYMPHOID TISSUE LYMPHOMA TRANSLOCATION PROTEIN 1"/>
    <property type="match status" value="1"/>
</dbReference>
<feature type="signal peptide" evidence="2">
    <location>
        <begin position="1"/>
        <end position="25"/>
    </location>
</feature>
<feature type="chain" id="PRO_5045308881" evidence="2">
    <location>
        <begin position="26"/>
        <end position="461"/>
    </location>
</feature>
<gene>
    <name evidence="4" type="ORF">SR858_03470</name>
</gene>
<dbReference type="SUPFAM" id="SSF52129">
    <property type="entry name" value="Caspase-like"/>
    <property type="match status" value="1"/>
</dbReference>
<dbReference type="InterPro" id="IPR011600">
    <property type="entry name" value="Pept_C14_caspase"/>
</dbReference>
<proteinExistence type="inferred from homology"/>
<keyword evidence="5" id="KW-1185">Reference proteome</keyword>
<dbReference type="SMART" id="SM00115">
    <property type="entry name" value="CASc"/>
    <property type="match status" value="1"/>
</dbReference>
<keyword evidence="2" id="KW-0732">Signal</keyword>
<evidence type="ECO:0000259" key="3">
    <source>
        <dbReference type="PROSITE" id="PS50208"/>
    </source>
</evidence>
<dbReference type="Proteomes" id="UP001326110">
    <property type="component" value="Chromosome"/>
</dbReference>
<feature type="domain" description="Caspase family p20" evidence="3">
    <location>
        <begin position="33"/>
        <end position="162"/>
    </location>
</feature>
<comment type="similarity">
    <text evidence="1">Belongs to the peptidase C14A family.</text>
</comment>
<evidence type="ECO:0000256" key="2">
    <source>
        <dbReference type="SAM" id="SignalP"/>
    </source>
</evidence>
<evidence type="ECO:0000313" key="5">
    <source>
        <dbReference type="Proteomes" id="UP001326110"/>
    </source>
</evidence>
<accession>A0ABZ0Y066</accession>
<dbReference type="PANTHER" id="PTHR22576">
    <property type="entry name" value="MUCOSA ASSOCIATED LYMPHOID TISSUE LYMPHOMA TRANSLOCATION PROTEIN 1/PARACASPASE"/>
    <property type="match status" value="1"/>
</dbReference>
<reference evidence="4 5" key="1">
    <citation type="submission" date="2023-11" db="EMBL/GenBank/DDBJ databases">
        <title>MicrobeMod: A computational toolkit for identifying prokaryotic methylation and restriction-modification with nanopore sequencing.</title>
        <authorList>
            <person name="Crits-Christoph A."/>
            <person name="Kang S.C."/>
            <person name="Lee H."/>
            <person name="Ostrov N."/>
        </authorList>
    </citation>
    <scope>NUCLEOTIDE SEQUENCE [LARGE SCALE GENOMIC DNA]</scope>
    <source>
        <strain evidence="4 5">ATCC 25935</strain>
    </source>
</reference>
<dbReference type="InterPro" id="IPR015917">
    <property type="entry name" value="Pept_C14A"/>
</dbReference>
<sequence length="461" mass="49417">MRPRRRTLLALLVAAAWPGLPVARAAEPVSAPPERQALVIGNGAYNNGLLPNTRADADLIAGALRRAGFRVTVAKDLGRSALYDTVRQFATGLTAGATAVVYYAGHGMQINGVNYLIPTDMSPTSEAGVALKAYPLSALHERLALAPSAVNMVILDACRNNPFQPMPAVRMRAIGNLGLGPAVAPRGTLVAYSTAPGQLAEDGTGRKNSIYTETLAGLIGQPGLPVTELFRTLADQVRRRTLEDQQPWVESSLVGDAYFRPPPGLRYGAPMAPDKTGAVAGAAKPAGRYRSGDKPGALGSEGDAAWYRHLDERGWTELDWQLQQRVGQSGAGEVAELKRRAARGNVVAMTTLGRIEQACQGGAGRAACSKRARQWFQQAATLGFPVAQNELGEMYYEGREVPKDLAAARRWLTQAAQANYPRARINLAQLDMMQSRSPEAVRNLLDTLMKSNQSMMAPPGR</sequence>
<organism evidence="4 5">
    <name type="scientific">Duganella zoogloeoides</name>
    <dbReference type="NCBI Taxonomy" id="75659"/>
    <lineage>
        <taxon>Bacteria</taxon>
        <taxon>Pseudomonadati</taxon>
        <taxon>Pseudomonadota</taxon>
        <taxon>Betaproteobacteria</taxon>
        <taxon>Burkholderiales</taxon>
        <taxon>Oxalobacteraceae</taxon>
        <taxon>Telluria group</taxon>
        <taxon>Duganella</taxon>
    </lineage>
</organism>
<name>A0ABZ0Y066_9BURK</name>
<dbReference type="InterPro" id="IPR052039">
    <property type="entry name" value="Caspase-related_regulators"/>
</dbReference>
<dbReference type="InterPro" id="IPR011990">
    <property type="entry name" value="TPR-like_helical_dom_sf"/>
</dbReference>
<dbReference type="SMART" id="SM00671">
    <property type="entry name" value="SEL1"/>
    <property type="match status" value="1"/>
</dbReference>
<evidence type="ECO:0000256" key="1">
    <source>
        <dbReference type="ARBA" id="ARBA00010134"/>
    </source>
</evidence>
<evidence type="ECO:0000313" key="4">
    <source>
        <dbReference type="EMBL" id="WQH05410.1"/>
    </source>
</evidence>
<dbReference type="EMBL" id="CP140152">
    <property type="protein sequence ID" value="WQH05410.1"/>
    <property type="molecule type" value="Genomic_DNA"/>
</dbReference>
<dbReference type="SUPFAM" id="SSF81901">
    <property type="entry name" value="HCP-like"/>
    <property type="match status" value="1"/>
</dbReference>
<dbReference type="InterPro" id="IPR001309">
    <property type="entry name" value="Pept_C14_p20"/>
</dbReference>